<evidence type="ECO:0000313" key="7">
    <source>
        <dbReference type="EMBL" id="PXX46676.1"/>
    </source>
</evidence>
<keyword evidence="2" id="KW-0805">Transcription regulation</keyword>
<organism evidence="7 8">
    <name type="scientific">Undibacterium pigrum</name>
    <dbReference type="NCBI Taxonomy" id="401470"/>
    <lineage>
        <taxon>Bacteria</taxon>
        <taxon>Pseudomonadati</taxon>
        <taxon>Pseudomonadota</taxon>
        <taxon>Betaproteobacteria</taxon>
        <taxon>Burkholderiales</taxon>
        <taxon>Oxalobacteraceae</taxon>
        <taxon>Undibacterium</taxon>
    </lineage>
</organism>
<dbReference type="InterPro" id="IPR023772">
    <property type="entry name" value="DNA-bd_HTH_TetR-type_CS"/>
</dbReference>
<dbReference type="PANTHER" id="PTHR30055">
    <property type="entry name" value="HTH-TYPE TRANSCRIPTIONAL REGULATOR RUTR"/>
    <property type="match status" value="1"/>
</dbReference>
<evidence type="ECO:0000256" key="4">
    <source>
        <dbReference type="ARBA" id="ARBA00023163"/>
    </source>
</evidence>
<keyword evidence="3 5" id="KW-0238">DNA-binding</keyword>
<protein>
    <submittedName>
        <fullName evidence="7">TetR family transcriptional regulator</fullName>
    </submittedName>
</protein>
<dbReference type="GO" id="GO:0000976">
    <property type="term" value="F:transcription cis-regulatory region binding"/>
    <property type="evidence" value="ECO:0007669"/>
    <property type="project" value="TreeGrafter"/>
</dbReference>
<dbReference type="AlphaFoldDB" id="A0A318JDU1"/>
<dbReference type="PROSITE" id="PS01081">
    <property type="entry name" value="HTH_TETR_1"/>
    <property type="match status" value="1"/>
</dbReference>
<proteinExistence type="predicted"/>
<dbReference type="InterPro" id="IPR009057">
    <property type="entry name" value="Homeodomain-like_sf"/>
</dbReference>
<evidence type="ECO:0000256" key="1">
    <source>
        <dbReference type="ARBA" id="ARBA00022491"/>
    </source>
</evidence>
<name>A0A318JDU1_9BURK</name>
<dbReference type="EMBL" id="QJKB01000001">
    <property type="protein sequence ID" value="PXX46676.1"/>
    <property type="molecule type" value="Genomic_DNA"/>
</dbReference>
<evidence type="ECO:0000313" key="8">
    <source>
        <dbReference type="Proteomes" id="UP000247792"/>
    </source>
</evidence>
<dbReference type="SUPFAM" id="SSF46689">
    <property type="entry name" value="Homeodomain-like"/>
    <property type="match status" value="1"/>
</dbReference>
<comment type="caution">
    <text evidence="7">The sequence shown here is derived from an EMBL/GenBank/DDBJ whole genome shotgun (WGS) entry which is preliminary data.</text>
</comment>
<gene>
    <name evidence="7" type="ORF">DFR42_101249</name>
</gene>
<dbReference type="InterPro" id="IPR050109">
    <property type="entry name" value="HTH-type_TetR-like_transc_reg"/>
</dbReference>
<dbReference type="RefSeq" id="WP_110253133.1">
    <property type="nucleotide sequence ID" value="NZ_QJKB01000001.1"/>
</dbReference>
<sequence length="212" mass="23893">MSETASPLKLRRKPVQQRSKMTQLAILDAFVRLLVEKSYADLTMRDIALVAGVGLGTLYEYFPGKKSIAAHCIHERMKNIGAQMRIWVALQHGQPLQDIVTDLLERIILLHADKTEEWSALIFLERQISNMEAYSALYGQVVDIWESAFAASSDRAAYPNTSPAIVHAAVYGVLYQTLMLSPQSLQEPEFLAQMKNLVLGYLQITDQSVRIR</sequence>
<dbReference type="PRINTS" id="PR00455">
    <property type="entry name" value="HTHTETR"/>
</dbReference>
<evidence type="ECO:0000259" key="6">
    <source>
        <dbReference type="PROSITE" id="PS50977"/>
    </source>
</evidence>
<dbReference type="PANTHER" id="PTHR30055:SF226">
    <property type="entry name" value="HTH-TYPE TRANSCRIPTIONAL REGULATOR PKSA"/>
    <property type="match status" value="1"/>
</dbReference>
<dbReference type="PROSITE" id="PS50977">
    <property type="entry name" value="HTH_TETR_2"/>
    <property type="match status" value="1"/>
</dbReference>
<dbReference type="GO" id="GO:0003700">
    <property type="term" value="F:DNA-binding transcription factor activity"/>
    <property type="evidence" value="ECO:0007669"/>
    <property type="project" value="TreeGrafter"/>
</dbReference>
<dbReference type="InterPro" id="IPR001647">
    <property type="entry name" value="HTH_TetR"/>
</dbReference>
<dbReference type="OrthoDB" id="9816320at2"/>
<feature type="DNA-binding region" description="H-T-H motif" evidence="5">
    <location>
        <begin position="43"/>
        <end position="62"/>
    </location>
</feature>
<dbReference type="Proteomes" id="UP000247792">
    <property type="component" value="Unassembled WGS sequence"/>
</dbReference>
<accession>A0A318JDU1</accession>
<evidence type="ECO:0000256" key="5">
    <source>
        <dbReference type="PROSITE-ProRule" id="PRU00335"/>
    </source>
</evidence>
<reference evidence="7 8" key="1">
    <citation type="submission" date="2018-05" db="EMBL/GenBank/DDBJ databases">
        <title>Genomic Encyclopedia of Type Strains, Phase IV (KMG-IV): sequencing the most valuable type-strain genomes for metagenomic binning, comparative biology and taxonomic classification.</title>
        <authorList>
            <person name="Goeker M."/>
        </authorList>
    </citation>
    <scope>NUCLEOTIDE SEQUENCE [LARGE SCALE GENOMIC DNA]</scope>
    <source>
        <strain evidence="7 8">DSM 19792</strain>
    </source>
</reference>
<evidence type="ECO:0000256" key="2">
    <source>
        <dbReference type="ARBA" id="ARBA00023015"/>
    </source>
</evidence>
<keyword evidence="1" id="KW-0678">Repressor</keyword>
<keyword evidence="4" id="KW-0804">Transcription</keyword>
<dbReference type="Pfam" id="PF00440">
    <property type="entry name" value="TetR_N"/>
    <property type="match status" value="1"/>
</dbReference>
<evidence type="ECO:0000256" key="3">
    <source>
        <dbReference type="ARBA" id="ARBA00023125"/>
    </source>
</evidence>
<dbReference type="Gene3D" id="1.10.357.10">
    <property type="entry name" value="Tetracycline Repressor, domain 2"/>
    <property type="match status" value="1"/>
</dbReference>
<feature type="domain" description="HTH tetR-type" evidence="6">
    <location>
        <begin position="20"/>
        <end position="80"/>
    </location>
</feature>
<keyword evidence="8" id="KW-1185">Reference proteome</keyword>